<accession>A0A895YG71</accession>
<evidence type="ECO:0000313" key="2">
    <source>
        <dbReference type="Proteomes" id="UP000662857"/>
    </source>
</evidence>
<reference evidence="1" key="1">
    <citation type="submission" date="2021-02" db="EMBL/GenBank/DDBJ databases">
        <title>Natrosporangium hydrolyticum gen. nov., sp. nov, a haloalkaliphilic actinobacterium from a soda solonchak soil.</title>
        <authorList>
            <person name="Sorokin D.Y."/>
            <person name="Khijniak T.V."/>
            <person name="Zakharycheva A.P."/>
            <person name="Boueva O.V."/>
            <person name="Ariskina E.V."/>
            <person name="Hahnke R.L."/>
            <person name="Bunk B."/>
            <person name="Sproer C."/>
            <person name="Schumann P."/>
            <person name="Evtushenko L.I."/>
            <person name="Kublanov I.V."/>
        </authorList>
    </citation>
    <scope>NUCLEOTIDE SEQUENCE</scope>
    <source>
        <strain evidence="1">DSM 106523</strain>
    </source>
</reference>
<dbReference type="AlphaFoldDB" id="A0A895YG71"/>
<dbReference type="EMBL" id="CP070499">
    <property type="protein sequence ID" value="QSB15075.1"/>
    <property type="molecule type" value="Genomic_DNA"/>
</dbReference>
<proteinExistence type="predicted"/>
<gene>
    <name evidence="1" type="ORF">JQS43_01450</name>
</gene>
<dbReference type="Proteomes" id="UP000662857">
    <property type="component" value="Chromosome"/>
</dbReference>
<keyword evidence="2" id="KW-1185">Reference proteome</keyword>
<organism evidence="1 2">
    <name type="scientific">Natronosporangium hydrolyticum</name>
    <dbReference type="NCBI Taxonomy" id="2811111"/>
    <lineage>
        <taxon>Bacteria</taxon>
        <taxon>Bacillati</taxon>
        <taxon>Actinomycetota</taxon>
        <taxon>Actinomycetes</taxon>
        <taxon>Micromonosporales</taxon>
        <taxon>Micromonosporaceae</taxon>
        <taxon>Natronosporangium</taxon>
    </lineage>
</organism>
<sequence>MSAPSATVAGEPPGSFKHIKESGFITGVFGIDLTLEPFITVFQVCSTPQKAPVATLRPATIDEPITIPLELVYPGADQILQQLALLDHGASKKFGGFKQGEFFVYIGTLTNGGPPPDEVVPLQQENEGLLLILEGSCATGSLFIPFAEPPPPVL</sequence>
<name>A0A895YG71_9ACTN</name>
<protein>
    <submittedName>
        <fullName evidence="1">Uncharacterized protein</fullName>
    </submittedName>
</protein>
<dbReference type="KEGG" id="nhy:JQS43_01450"/>
<dbReference type="RefSeq" id="WP_239677243.1">
    <property type="nucleotide sequence ID" value="NZ_CP070499.1"/>
</dbReference>
<evidence type="ECO:0000313" key="1">
    <source>
        <dbReference type="EMBL" id="QSB15075.1"/>
    </source>
</evidence>